<proteinExistence type="predicted"/>
<name>A0A9D4B7L3_DREPO</name>
<comment type="caution">
    <text evidence="2">The sequence shown here is derived from an EMBL/GenBank/DDBJ whole genome shotgun (WGS) entry which is preliminary data.</text>
</comment>
<protein>
    <submittedName>
        <fullName evidence="2">Uncharacterized protein</fullName>
    </submittedName>
</protein>
<reference evidence="2" key="2">
    <citation type="submission" date="2020-11" db="EMBL/GenBank/DDBJ databases">
        <authorList>
            <person name="McCartney M.A."/>
            <person name="Auch B."/>
            <person name="Kono T."/>
            <person name="Mallez S."/>
            <person name="Becker A."/>
            <person name="Gohl D.M."/>
            <person name="Silverstein K.A.T."/>
            <person name="Koren S."/>
            <person name="Bechman K.B."/>
            <person name="Herman A."/>
            <person name="Abrahante J.E."/>
            <person name="Garbe J."/>
        </authorList>
    </citation>
    <scope>NUCLEOTIDE SEQUENCE</scope>
    <source>
        <strain evidence="2">Duluth1</strain>
        <tissue evidence="2">Whole animal</tissue>
    </source>
</reference>
<dbReference type="Proteomes" id="UP000828390">
    <property type="component" value="Unassembled WGS sequence"/>
</dbReference>
<evidence type="ECO:0000313" key="3">
    <source>
        <dbReference type="Proteomes" id="UP000828390"/>
    </source>
</evidence>
<reference evidence="2" key="1">
    <citation type="journal article" date="2019" name="bioRxiv">
        <title>The Genome of the Zebra Mussel, Dreissena polymorpha: A Resource for Invasive Species Research.</title>
        <authorList>
            <person name="McCartney M.A."/>
            <person name="Auch B."/>
            <person name="Kono T."/>
            <person name="Mallez S."/>
            <person name="Zhang Y."/>
            <person name="Obille A."/>
            <person name="Becker A."/>
            <person name="Abrahante J.E."/>
            <person name="Garbe J."/>
            <person name="Badalamenti J.P."/>
            <person name="Herman A."/>
            <person name="Mangelson H."/>
            <person name="Liachko I."/>
            <person name="Sullivan S."/>
            <person name="Sone E.D."/>
            <person name="Koren S."/>
            <person name="Silverstein K.A.T."/>
            <person name="Beckman K.B."/>
            <person name="Gohl D.M."/>
        </authorList>
    </citation>
    <scope>NUCLEOTIDE SEQUENCE</scope>
    <source>
        <strain evidence="2">Duluth1</strain>
        <tissue evidence="2">Whole animal</tissue>
    </source>
</reference>
<dbReference type="EMBL" id="JAIWYP010000024">
    <property type="protein sequence ID" value="KAH3692220.1"/>
    <property type="molecule type" value="Genomic_DNA"/>
</dbReference>
<organism evidence="2 3">
    <name type="scientific">Dreissena polymorpha</name>
    <name type="common">Zebra mussel</name>
    <name type="synonym">Mytilus polymorpha</name>
    <dbReference type="NCBI Taxonomy" id="45954"/>
    <lineage>
        <taxon>Eukaryota</taxon>
        <taxon>Metazoa</taxon>
        <taxon>Spiralia</taxon>
        <taxon>Lophotrochozoa</taxon>
        <taxon>Mollusca</taxon>
        <taxon>Bivalvia</taxon>
        <taxon>Autobranchia</taxon>
        <taxon>Heteroconchia</taxon>
        <taxon>Euheterodonta</taxon>
        <taxon>Imparidentia</taxon>
        <taxon>Neoheterodontei</taxon>
        <taxon>Myida</taxon>
        <taxon>Dreissenoidea</taxon>
        <taxon>Dreissenidae</taxon>
        <taxon>Dreissena</taxon>
    </lineage>
</organism>
<feature type="region of interest" description="Disordered" evidence="1">
    <location>
        <begin position="1"/>
        <end position="28"/>
    </location>
</feature>
<accession>A0A9D4B7L3</accession>
<dbReference type="AlphaFoldDB" id="A0A9D4B7L3"/>
<evidence type="ECO:0000256" key="1">
    <source>
        <dbReference type="SAM" id="MobiDB-lite"/>
    </source>
</evidence>
<sequence length="71" mass="8232">MKDQQQRAEHSLARQKPYTHPGLHAAPKASRTTIWHALNRQVHHQINQIMSSINRMKTRMFPGADIGNDYD</sequence>
<feature type="compositionally biased region" description="Basic and acidic residues" evidence="1">
    <location>
        <begin position="1"/>
        <end position="12"/>
    </location>
</feature>
<keyword evidence="3" id="KW-1185">Reference proteome</keyword>
<evidence type="ECO:0000313" key="2">
    <source>
        <dbReference type="EMBL" id="KAH3692220.1"/>
    </source>
</evidence>
<gene>
    <name evidence="2" type="ORF">DPMN_191576</name>
</gene>